<dbReference type="HOGENOM" id="CLU_2976335_0_0_11"/>
<dbReference type="KEGG" id="rer:RER_25050"/>
<sequence>MVVAATEASGQTRLIAAFDSTYLRLFRQFKKRITSRNHPFQVEGAVSACMMGSIATTY</sequence>
<dbReference type="AlphaFoldDB" id="C0ZXX8"/>
<dbReference type="EMBL" id="AP008957">
    <property type="protein sequence ID" value="BAH33213.1"/>
    <property type="molecule type" value="Genomic_DNA"/>
</dbReference>
<evidence type="ECO:0000313" key="1">
    <source>
        <dbReference type="EMBL" id="BAH33213.1"/>
    </source>
</evidence>
<gene>
    <name evidence="1" type="ordered locus">RER_25050</name>
</gene>
<dbReference type="Proteomes" id="UP000002204">
    <property type="component" value="Chromosome"/>
</dbReference>
<evidence type="ECO:0000313" key="2">
    <source>
        <dbReference type="Proteomes" id="UP000002204"/>
    </source>
</evidence>
<accession>C0ZXX8</accession>
<organism evidence="1 2">
    <name type="scientific">Rhodococcus erythropolis (strain PR4 / NBRC 100887)</name>
    <dbReference type="NCBI Taxonomy" id="234621"/>
    <lineage>
        <taxon>Bacteria</taxon>
        <taxon>Bacillati</taxon>
        <taxon>Actinomycetota</taxon>
        <taxon>Actinomycetes</taxon>
        <taxon>Mycobacteriales</taxon>
        <taxon>Nocardiaceae</taxon>
        <taxon>Rhodococcus</taxon>
        <taxon>Rhodococcus erythropolis group</taxon>
    </lineage>
</organism>
<protein>
    <submittedName>
        <fullName evidence="1">Uncharacterized protein</fullName>
    </submittedName>
</protein>
<reference evidence="1 2" key="2">
    <citation type="journal article" date="2006" name="Environ. Microbiol.">
        <title>Sequence analysis of three plasmids harboured in Rhodococcus erythropolis strain PR4.</title>
        <authorList>
            <person name="Sekine M."/>
            <person name="Tanikawa S."/>
            <person name="Omata S."/>
            <person name="Saito M."/>
            <person name="Fujisawa T."/>
            <person name="Tsukatani N."/>
            <person name="Tajima T."/>
            <person name="Sekigawa T."/>
            <person name="Kosugi H."/>
            <person name="Matsuo Y."/>
            <person name="Nishiko R."/>
            <person name="Imamura K."/>
            <person name="Ito M."/>
            <person name="Narita H."/>
            <person name="Tago S."/>
            <person name="Fujita N."/>
            <person name="Harayama S."/>
        </authorList>
    </citation>
    <scope>NUCLEOTIDE SEQUENCE [LARGE SCALE GENOMIC DNA]</scope>
    <source>
        <strain evidence="2">PR4 / NBRC 100887</strain>
    </source>
</reference>
<name>C0ZXX8_RHOE4</name>
<reference evidence="2" key="1">
    <citation type="submission" date="2005-03" db="EMBL/GenBank/DDBJ databases">
        <title>Comparison of the complete genome sequences of Rhodococcus erythropolis PR4 and Rhodococcus opacus B4.</title>
        <authorList>
            <person name="Takarada H."/>
            <person name="Sekine M."/>
            <person name="Hosoyama A."/>
            <person name="Yamada R."/>
            <person name="Fujisawa T."/>
            <person name="Omata S."/>
            <person name="Shimizu A."/>
            <person name="Tsukatani N."/>
            <person name="Tanikawa S."/>
            <person name="Fujita N."/>
            <person name="Harayama S."/>
        </authorList>
    </citation>
    <scope>NUCLEOTIDE SEQUENCE [LARGE SCALE GENOMIC DNA]</scope>
    <source>
        <strain evidence="2">PR4 / NBRC 100887</strain>
    </source>
</reference>
<proteinExistence type="predicted"/>